<dbReference type="CDD" id="cd00165">
    <property type="entry name" value="S4"/>
    <property type="match status" value="1"/>
</dbReference>
<protein>
    <submittedName>
        <fullName evidence="8">Uncharacterized protein</fullName>
    </submittedName>
</protein>
<dbReference type="SMART" id="SM01390">
    <property type="entry name" value="Ribosomal_S4"/>
    <property type="match status" value="1"/>
</dbReference>
<dbReference type="GO" id="GO:0042274">
    <property type="term" value="P:ribosomal small subunit biogenesis"/>
    <property type="evidence" value="ECO:0007669"/>
    <property type="project" value="TreeGrafter"/>
</dbReference>
<evidence type="ECO:0000259" key="6">
    <source>
        <dbReference type="SMART" id="SM00363"/>
    </source>
</evidence>
<dbReference type="InterPro" id="IPR005709">
    <property type="entry name" value="Ribosomal_uS4_bac-type"/>
</dbReference>
<reference evidence="8" key="1">
    <citation type="submission" date="2018-05" db="EMBL/GenBank/DDBJ databases">
        <authorList>
            <person name="Lanie J.A."/>
            <person name="Ng W.-L."/>
            <person name="Kazmierczak K.M."/>
            <person name="Andrzejewski T.M."/>
            <person name="Davidsen T.M."/>
            <person name="Wayne K.J."/>
            <person name="Tettelin H."/>
            <person name="Glass J.I."/>
            <person name="Rusch D."/>
            <person name="Podicherti R."/>
            <person name="Tsui H.-C.T."/>
            <person name="Winkler M.E."/>
        </authorList>
    </citation>
    <scope>NUCLEOTIDE SEQUENCE</scope>
</reference>
<evidence type="ECO:0000313" key="8">
    <source>
        <dbReference type="EMBL" id="SVA20357.1"/>
    </source>
</evidence>
<dbReference type="InterPro" id="IPR018079">
    <property type="entry name" value="Ribosomal_uS4_CS"/>
</dbReference>
<dbReference type="EMBL" id="UINC01005289">
    <property type="protein sequence ID" value="SVA20357.1"/>
    <property type="molecule type" value="Genomic_DNA"/>
</dbReference>
<dbReference type="PROSITE" id="PS50889">
    <property type="entry name" value="S4"/>
    <property type="match status" value="1"/>
</dbReference>
<dbReference type="InterPro" id="IPR022801">
    <property type="entry name" value="Ribosomal_uS4"/>
</dbReference>
<dbReference type="SMART" id="SM00363">
    <property type="entry name" value="S4"/>
    <property type="match status" value="1"/>
</dbReference>
<dbReference type="NCBIfam" id="TIGR01017">
    <property type="entry name" value="rpsD_bact"/>
    <property type="match status" value="1"/>
</dbReference>
<name>A0A381TZB4_9ZZZZ</name>
<dbReference type="Pfam" id="PF01479">
    <property type="entry name" value="S4"/>
    <property type="match status" value="1"/>
</dbReference>
<dbReference type="GO" id="GO:0019843">
    <property type="term" value="F:rRNA binding"/>
    <property type="evidence" value="ECO:0007669"/>
    <property type="project" value="UniProtKB-KW"/>
</dbReference>
<dbReference type="AlphaFoldDB" id="A0A381TZB4"/>
<sequence>MARYLGPKCKLSRREGTDLFLKSGIKPLENKCKLNTPPGSMLGSRRERLSGYGVQLREKQKLRRMYGILEKQFRNYYKKATKIKGSTGENLLKLLECRLDNMVYRMGFAVTRAEARQMVSHKTITVNNTVVNIPSYQVSVNDEIRVIEKAKSQLRIKNAMKIATQLGICEWLQVDEKKFSGTVKSIPDREDILPDINENLVVEFYSK</sequence>
<dbReference type="GO" id="GO:0015935">
    <property type="term" value="C:small ribosomal subunit"/>
    <property type="evidence" value="ECO:0007669"/>
    <property type="project" value="InterPro"/>
</dbReference>
<dbReference type="SUPFAM" id="SSF55174">
    <property type="entry name" value="Alpha-L RNA-binding motif"/>
    <property type="match status" value="1"/>
</dbReference>
<dbReference type="InterPro" id="IPR002942">
    <property type="entry name" value="S4_RNA-bd"/>
</dbReference>
<evidence type="ECO:0000256" key="2">
    <source>
        <dbReference type="ARBA" id="ARBA00022730"/>
    </source>
</evidence>
<dbReference type="HAMAP" id="MF_01306_B">
    <property type="entry name" value="Ribosomal_uS4_B"/>
    <property type="match status" value="1"/>
</dbReference>
<dbReference type="NCBIfam" id="NF003717">
    <property type="entry name" value="PRK05327.1"/>
    <property type="match status" value="1"/>
</dbReference>
<dbReference type="Pfam" id="PF00163">
    <property type="entry name" value="Ribosomal_S4"/>
    <property type="match status" value="1"/>
</dbReference>
<organism evidence="8">
    <name type="scientific">marine metagenome</name>
    <dbReference type="NCBI Taxonomy" id="408172"/>
    <lineage>
        <taxon>unclassified sequences</taxon>
        <taxon>metagenomes</taxon>
        <taxon>ecological metagenomes</taxon>
    </lineage>
</organism>
<accession>A0A381TZB4</accession>
<dbReference type="Gene3D" id="1.10.1050.10">
    <property type="entry name" value="Ribosomal Protein S4 Delta 41, Chain A, domain 1"/>
    <property type="match status" value="1"/>
</dbReference>
<dbReference type="PANTHER" id="PTHR11831">
    <property type="entry name" value="30S 40S RIBOSOMAL PROTEIN"/>
    <property type="match status" value="1"/>
</dbReference>
<dbReference type="GO" id="GO:0003735">
    <property type="term" value="F:structural constituent of ribosome"/>
    <property type="evidence" value="ECO:0007669"/>
    <property type="project" value="InterPro"/>
</dbReference>
<comment type="similarity">
    <text evidence="1">Belongs to the universal ribosomal protein uS4 family.</text>
</comment>
<dbReference type="InterPro" id="IPR036986">
    <property type="entry name" value="S4_RNA-bd_sf"/>
</dbReference>
<dbReference type="GO" id="GO:0006412">
    <property type="term" value="P:translation"/>
    <property type="evidence" value="ECO:0007669"/>
    <property type="project" value="InterPro"/>
</dbReference>
<gene>
    <name evidence="8" type="ORF">METZ01_LOCUS73211</name>
</gene>
<evidence type="ECO:0000256" key="4">
    <source>
        <dbReference type="ARBA" id="ARBA00022980"/>
    </source>
</evidence>
<dbReference type="FunFam" id="3.10.290.10:FF:000001">
    <property type="entry name" value="30S ribosomal protein S4"/>
    <property type="match status" value="1"/>
</dbReference>
<proteinExistence type="inferred from homology"/>
<evidence type="ECO:0000256" key="3">
    <source>
        <dbReference type="ARBA" id="ARBA00022884"/>
    </source>
</evidence>
<dbReference type="InterPro" id="IPR001912">
    <property type="entry name" value="Ribosomal_uS4_N"/>
</dbReference>
<dbReference type="PANTHER" id="PTHR11831:SF4">
    <property type="entry name" value="SMALL RIBOSOMAL SUBUNIT PROTEIN US4M"/>
    <property type="match status" value="1"/>
</dbReference>
<dbReference type="FunFam" id="1.10.1050.10:FF:000001">
    <property type="entry name" value="30S ribosomal protein S4"/>
    <property type="match status" value="1"/>
</dbReference>
<keyword evidence="3" id="KW-0694">RNA-binding</keyword>
<evidence type="ECO:0000259" key="7">
    <source>
        <dbReference type="SMART" id="SM01390"/>
    </source>
</evidence>
<feature type="domain" description="RNA-binding S4" evidence="6">
    <location>
        <begin position="97"/>
        <end position="161"/>
    </location>
</feature>
<keyword evidence="4" id="KW-0689">Ribosomal protein</keyword>
<evidence type="ECO:0000256" key="1">
    <source>
        <dbReference type="ARBA" id="ARBA00007465"/>
    </source>
</evidence>
<keyword evidence="2" id="KW-0699">rRNA-binding</keyword>
<dbReference type="PROSITE" id="PS00632">
    <property type="entry name" value="RIBOSOMAL_S4"/>
    <property type="match status" value="1"/>
</dbReference>
<dbReference type="Gene3D" id="3.10.290.10">
    <property type="entry name" value="RNA-binding S4 domain"/>
    <property type="match status" value="1"/>
</dbReference>
<keyword evidence="5" id="KW-0687">Ribonucleoprotein</keyword>
<feature type="domain" description="Small ribosomal subunit protein uS4 N-terminal" evidence="7">
    <location>
        <begin position="3"/>
        <end position="96"/>
    </location>
</feature>
<evidence type="ECO:0000256" key="5">
    <source>
        <dbReference type="ARBA" id="ARBA00023274"/>
    </source>
</evidence>